<organism evidence="3 4">
    <name type="scientific">Nocardiopsis aegyptia</name>
    <dbReference type="NCBI Taxonomy" id="220378"/>
    <lineage>
        <taxon>Bacteria</taxon>
        <taxon>Bacillati</taxon>
        <taxon>Actinomycetota</taxon>
        <taxon>Actinomycetes</taxon>
        <taxon>Streptosporangiales</taxon>
        <taxon>Nocardiopsidaceae</taxon>
        <taxon>Nocardiopsis</taxon>
    </lineage>
</organism>
<reference evidence="3 4" key="1">
    <citation type="submission" date="2020-07" db="EMBL/GenBank/DDBJ databases">
        <title>Sequencing the genomes of 1000 actinobacteria strains.</title>
        <authorList>
            <person name="Klenk H.-P."/>
        </authorList>
    </citation>
    <scope>NUCLEOTIDE SEQUENCE [LARGE SCALE GENOMIC DNA]</scope>
    <source>
        <strain evidence="3 4">DSM 44442</strain>
    </source>
</reference>
<evidence type="ECO:0000313" key="3">
    <source>
        <dbReference type="EMBL" id="NYJ36895.1"/>
    </source>
</evidence>
<dbReference type="Pfam" id="PF08327">
    <property type="entry name" value="AHSA1"/>
    <property type="match status" value="1"/>
</dbReference>
<dbReference type="RefSeq" id="WP_179827179.1">
    <property type="nucleotide sequence ID" value="NZ_JACCFS010000001.1"/>
</dbReference>
<keyword evidence="4" id="KW-1185">Reference proteome</keyword>
<dbReference type="EMBL" id="JACCFS010000001">
    <property type="protein sequence ID" value="NYJ36895.1"/>
    <property type="molecule type" value="Genomic_DNA"/>
</dbReference>
<dbReference type="Proteomes" id="UP000572051">
    <property type="component" value="Unassembled WGS sequence"/>
</dbReference>
<proteinExistence type="inferred from homology"/>
<protein>
    <submittedName>
        <fullName evidence="3">Uncharacterized protein YndB with AHSA1/START domain</fullName>
    </submittedName>
</protein>
<dbReference type="InterPro" id="IPR013538">
    <property type="entry name" value="ASHA1/2-like_C"/>
</dbReference>
<dbReference type="Gene3D" id="3.30.530.20">
    <property type="match status" value="1"/>
</dbReference>
<evidence type="ECO:0000259" key="2">
    <source>
        <dbReference type="Pfam" id="PF08327"/>
    </source>
</evidence>
<dbReference type="AlphaFoldDB" id="A0A7Z0ET88"/>
<sequence>MSDLEVIAEPGRQDIVVRRSFDAPRDVVFKAMTDPQYLAQWWGMKESELHIDRFEPRPGGTWRVVEKAADGGEYAFHGVFHDVTAPEGFTQTFEFEGQPGHVLLETHSLESEGDRTRYTSYSVFQSVEDRDGMVESGMETGLTESMDALEALLRTMT</sequence>
<accession>A0A7Z0ET88</accession>
<dbReference type="CDD" id="cd07826">
    <property type="entry name" value="SRPBCC_CalC_Aha1-like_9"/>
    <property type="match status" value="1"/>
</dbReference>
<feature type="domain" description="Activator of Hsp90 ATPase homologue 1/2-like C-terminal" evidence="2">
    <location>
        <begin position="22"/>
        <end position="153"/>
    </location>
</feature>
<name>A0A7Z0ET88_9ACTN</name>
<dbReference type="InterPro" id="IPR023393">
    <property type="entry name" value="START-like_dom_sf"/>
</dbReference>
<comment type="similarity">
    <text evidence="1">Belongs to the AHA1 family.</text>
</comment>
<comment type="caution">
    <text evidence="3">The sequence shown here is derived from an EMBL/GenBank/DDBJ whole genome shotgun (WGS) entry which is preliminary data.</text>
</comment>
<evidence type="ECO:0000256" key="1">
    <source>
        <dbReference type="ARBA" id="ARBA00006817"/>
    </source>
</evidence>
<dbReference type="SUPFAM" id="SSF55961">
    <property type="entry name" value="Bet v1-like"/>
    <property type="match status" value="1"/>
</dbReference>
<gene>
    <name evidence="3" type="ORF">HNR10_004776</name>
</gene>
<evidence type="ECO:0000313" key="4">
    <source>
        <dbReference type="Proteomes" id="UP000572051"/>
    </source>
</evidence>